<dbReference type="RefSeq" id="WP_060716872.1">
    <property type="nucleotide sequence ID" value="NZ_CP055265.1"/>
</dbReference>
<dbReference type="Pfam" id="PF22059">
    <property type="entry name" value="GumK_N"/>
    <property type="match status" value="1"/>
</dbReference>
<evidence type="ECO:0000259" key="1">
    <source>
        <dbReference type="Pfam" id="PF22059"/>
    </source>
</evidence>
<dbReference type="AlphaFoldDB" id="A0A368NIV9"/>
<accession>A0A368NIV9</accession>
<protein>
    <recommendedName>
        <fullName evidence="1">Glucuronosyltransferase GumK N-terminal domain-containing protein</fullName>
    </recommendedName>
</protein>
<dbReference type="EMBL" id="QUSG01000020">
    <property type="protein sequence ID" value="KAA3521939.1"/>
    <property type="molecule type" value="Genomic_DNA"/>
</dbReference>
<proteinExistence type="predicted"/>
<dbReference type="GeneID" id="60684814"/>
<evidence type="ECO:0000313" key="2">
    <source>
        <dbReference type="EMBL" id="KAA3521939.1"/>
    </source>
</evidence>
<dbReference type="Proteomes" id="UP000436911">
    <property type="component" value="Unassembled WGS sequence"/>
</dbReference>
<feature type="domain" description="Glucuronosyltransferase GumK N-terminal" evidence="1">
    <location>
        <begin position="18"/>
        <end position="188"/>
    </location>
</feature>
<dbReference type="Gene3D" id="3.40.50.11010">
    <property type="match status" value="1"/>
</dbReference>
<name>A0A368NIV9_AGRVI</name>
<dbReference type="InterPro" id="IPR054299">
    <property type="entry name" value="GumK_N"/>
</dbReference>
<dbReference type="Gene3D" id="3.40.50.2000">
    <property type="entry name" value="Glycogen Phosphorylase B"/>
    <property type="match status" value="1"/>
</dbReference>
<dbReference type="SUPFAM" id="SSF53756">
    <property type="entry name" value="UDP-Glycosyltransferase/glycogen phosphorylase"/>
    <property type="match status" value="1"/>
</dbReference>
<evidence type="ECO:0000313" key="3">
    <source>
        <dbReference type="Proteomes" id="UP000436911"/>
    </source>
</evidence>
<dbReference type="OrthoDB" id="495599at2"/>
<reference evidence="2 3" key="1">
    <citation type="submission" date="2018-08" db="EMBL/GenBank/DDBJ databases">
        <title>Genome sequencing of Agrobacterium vitis strain ICMP 10754.</title>
        <authorList>
            <person name="Visnovsky S.B."/>
            <person name="Pitman A.R."/>
        </authorList>
    </citation>
    <scope>NUCLEOTIDE SEQUENCE [LARGE SCALE GENOMIC DNA]</scope>
    <source>
        <strain evidence="2 3">ICMP 10754</strain>
    </source>
</reference>
<sequence>MSNAQVMTDVKPRRHVLVVTGQHFADAPRKVDLHFMAHSLLSRGDKVDFLVWRLSPISRLLKDGRYAFARKHRLNRWEGLSEGLRQFIWFQLFHPMNLKFSWLNRLADPLFSRVSAVLPKTVRDALPSYTHILVESGPSPLLAPVLRQHAPKARIIYHAADRLSTIGVPPAVYRTLEKTIGLYDSVHVLAQALLADFPSDAPLLYLPHGIDKLVFDAAKQNPYQSGAYQGRKHAVSVGDMLFDPDAIDVMATANPDWTFHLFGAKALPRRVLPNIVAHGEQAFERIVPFIKFADLGIAPYRDGASADYLSQSSLKMIQYSYCRLPIVAPHFAAMGRSHVMGYDPADPVSIRAAFSVAAVFDRQTIATDGVLSWDETVDVLFAG</sequence>
<comment type="caution">
    <text evidence="2">The sequence shown here is derived from an EMBL/GenBank/DDBJ whole genome shotgun (WGS) entry which is preliminary data.</text>
</comment>
<organism evidence="2 3">
    <name type="scientific">Agrobacterium vitis</name>
    <name type="common">Rhizobium vitis</name>
    <dbReference type="NCBI Taxonomy" id="373"/>
    <lineage>
        <taxon>Bacteria</taxon>
        <taxon>Pseudomonadati</taxon>
        <taxon>Pseudomonadota</taxon>
        <taxon>Alphaproteobacteria</taxon>
        <taxon>Hyphomicrobiales</taxon>
        <taxon>Rhizobiaceae</taxon>
        <taxon>Rhizobium/Agrobacterium group</taxon>
        <taxon>Agrobacterium</taxon>
    </lineage>
</organism>
<gene>
    <name evidence="2" type="ORF">DXT89_22480</name>
</gene>